<feature type="transmembrane region" description="Helical" evidence="2">
    <location>
        <begin position="167"/>
        <end position="189"/>
    </location>
</feature>
<feature type="transmembrane region" description="Helical" evidence="2">
    <location>
        <begin position="142"/>
        <end position="160"/>
    </location>
</feature>
<evidence type="ECO:0000313" key="4">
    <source>
        <dbReference type="Proteomes" id="UP000320791"/>
    </source>
</evidence>
<evidence type="ECO:0000256" key="2">
    <source>
        <dbReference type="SAM" id="Phobius"/>
    </source>
</evidence>
<keyword evidence="4" id="KW-1185">Reference proteome</keyword>
<keyword evidence="2" id="KW-0472">Membrane</keyword>
<feature type="transmembrane region" description="Helical" evidence="2">
    <location>
        <begin position="14"/>
        <end position="40"/>
    </location>
</feature>
<evidence type="ECO:0000256" key="1">
    <source>
        <dbReference type="SAM" id="MobiDB-lite"/>
    </source>
</evidence>
<gene>
    <name evidence="3" type="ORF">FRX94_05555</name>
</gene>
<evidence type="ECO:0000313" key="3">
    <source>
        <dbReference type="EMBL" id="TWT26524.1"/>
    </source>
</evidence>
<name>A0A5C5UJZ2_9CORY</name>
<organism evidence="3 4">
    <name type="scientific">Corynebacterium canis</name>
    <dbReference type="NCBI Taxonomy" id="679663"/>
    <lineage>
        <taxon>Bacteria</taxon>
        <taxon>Bacillati</taxon>
        <taxon>Actinomycetota</taxon>
        <taxon>Actinomycetes</taxon>
        <taxon>Mycobacteriales</taxon>
        <taxon>Corynebacteriaceae</taxon>
        <taxon>Corynebacterium</taxon>
    </lineage>
</organism>
<sequence>MNFPKQDAGELSSFALLSIIGCLMCASCLSGLVYCVLFWLMGNMRNADPISIAQALASVIPMGLIAPSLTFILFRALGIEPPRLPIPPDLFPWLVGVVNMLVFFKGMPPTRERMTQWKYCAMVAAAFLGSAYLGSSLTAGDLFLLIPGLTVAWLLGILGIPPGGLKTYLMVSVHGTFLWGLLTVAAGVFETRTMTILGLSLVVFISLAGLITGNHLCEVDATIARPARRRHAKAGRHRADSQAMPSPSPSISGRYPGWPR</sequence>
<dbReference type="Proteomes" id="UP000320791">
    <property type="component" value="Unassembled WGS sequence"/>
</dbReference>
<feature type="region of interest" description="Disordered" evidence="1">
    <location>
        <begin position="230"/>
        <end position="260"/>
    </location>
</feature>
<dbReference type="RefSeq" id="WP_146324139.1">
    <property type="nucleotide sequence ID" value="NZ_BAABLR010000074.1"/>
</dbReference>
<accession>A0A5C5UJZ2</accession>
<protein>
    <submittedName>
        <fullName evidence="3">Uncharacterized protein</fullName>
    </submittedName>
</protein>
<feature type="transmembrane region" description="Helical" evidence="2">
    <location>
        <begin position="195"/>
        <end position="217"/>
    </location>
</feature>
<reference evidence="3 4" key="1">
    <citation type="submission" date="2019-08" db="EMBL/GenBank/DDBJ databases">
        <authorList>
            <person name="Lei W."/>
        </authorList>
    </citation>
    <scope>NUCLEOTIDE SEQUENCE [LARGE SCALE GENOMIC DNA]</scope>
    <source>
        <strain evidence="3 4">CCUG 58627</strain>
    </source>
</reference>
<feature type="transmembrane region" description="Helical" evidence="2">
    <location>
        <begin position="52"/>
        <end position="78"/>
    </location>
</feature>
<feature type="transmembrane region" description="Helical" evidence="2">
    <location>
        <begin position="90"/>
        <end position="107"/>
    </location>
</feature>
<dbReference type="PROSITE" id="PS51257">
    <property type="entry name" value="PROKAR_LIPOPROTEIN"/>
    <property type="match status" value="1"/>
</dbReference>
<keyword evidence="2" id="KW-1133">Transmembrane helix</keyword>
<keyword evidence="2" id="KW-0812">Transmembrane</keyword>
<feature type="transmembrane region" description="Helical" evidence="2">
    <location>
        <begin position="119"/>
        <end position="136"/>
    </location>
</feature>
<proteinExistence type="predicted"/>
<dbReference type="AlphaFoldDB" id="A0A5C5UJZ2"/>
<dbReference type="EMBL" id="VOHM01000009">
    <property type="protein sequence ID" value="TWT26524.1"/>
    <property type="molecule type" value="Genomic_DNA"/>
</dbReference>
<comment type="caution">
    <text evidence="3">The sequence shown here is derived from an EMBL/GenBank/DDBJ whole genome shotgun (WGS) entry which is preliminary data.</text>
</comment>